<name>A0A4Y5JV92_9CAUD</name>
<dbReference type="Proteomes" id="UP000316733">
    <property type="component" value="Segment"/>
</dbReference>
<evidence type="ECO:0000259" key="1">
    <source>
        <dbReference type="Pfam" id="PF04965"/>
    </source>
</evidence>
<reference evidence="3" key="1">
    <citation type="journal article" date="2020" name="bioRxiv">
        <title>Integrative omics analysis of Pseudomonas aeruginosa virus PA5oct highlights the molecular complexity of jumbo phages.</title>
        <authorList>
            <person name="Lood C."/>
            <person name="Danis-Wlodarczyk K."/>
            <person name="Blasdel B.G."/>
            <person name="Jang H.B."/>
            <person name="Vandenheuvel D."/>
            <person name="Briers Y."/>
            <person name="Noben J.-P."/>
            <person name="van Noort V."/>
            <person name="Drulis-Kawa Z."/>
            <person name="Lavigne R."/>
        </authorList>
    </citation>
    <scope>NUCLEOTIDE SEQUENCE [LARGE SCALE GENOMIC DNA]</scope>
</reference>
<evidence type="ECO:0000313" key="2">
    <source>
        <dbReference type="EMBL" id="QCG76012.1"/>
    </source>
</evidence>
<dbReference type="InterPro" id="IPR007048">
    <property type="entry name" value="IraD/Gp25-like"/>
</dbReference>
<dbReference type="EMBL" id="MK797984">
    <property type="protein sequence ID" value="QCG76012.1"/>
    <property type="molecule type" value="Genomic_DNA"/>
</dbReference>
<feature type="domain" description="IraD/Gp25-like" evidence="1">
    <location>
        <begin position="26"/>
        <end position="84"/>
    </location>
</feature>
<proteinExistence type="predicted"/>
<keyword evidence="3" id="KW-1185">Reference proteome</keyword>
<gene>
    <name evidence="2" type="ORF">EST35_0130</name>
</gene>
<sequence length="130" mass="14879">MAKVFIGFSTVGKVRPPYQVNDIDLVKVDLMNHFYTRKGERVMLPEFGSIIHDYVMDPLDEYTVGIVVDDVKDVIGSDPRVQLNSDDDIKVIQLHNGIRIEVLLTFLPYQTPERLIAIFTQENSSNIDRL</sequence>
<organism evidence="2 3">
    <name type="scientific">Pseudomonas phage vB_PaeM_PA5oct</name>
    <dbReference type="NCBI Taxonomy" id="2163605"/>
    <lineage>
        <taxon>Viruses</taxon>
        <taxon>Duplodnaviria</taxon>
        <taxon>Heunggongvirae</taxon>
        <taxon>Uroviricota</taxon>
        <taxon>Caudoviricetes</taxon>
        <taxon>Arenbergviridae</taxon>
        <taxon>Wroclawvirus</taxon>
        <taxon>Wroclawvirus PA5oct</taxon>
    </lineage>
</organism>
<evidence type="ECO:0000313" key="3">
    <source>
        <dbReference type="Proteomes" id="UP000316733"/>
    </source>
</evidence>
<dbReference type="Pfam" id="PF04965">
    <property type="entry name" value="GPW_gp25"/>
    <property type="match status" value="1"/>
</dbReference>
<protein>
    <submittedName>
        <fullName evidence="2">Baseplate protein</fullName>
    </submittedName>
</protein>
<dbReference type="Gene3D" id="3.10.450.40">
    <property type="match status" value="1"/>
</dbReference>
<dbReference type="SUPFAM" id="SSF160719">
    <property type="entry name" value="gpW/gp25-like"/>
    <property type="match status" value="1"/>
</dbReference>
<accession>A0A4Y5JV92</accession>